<gene>
    <name evidence="10" type="ORF">CAMGR0001_2318</name>
</gene>
<dbReference type="Pfam" id="PF13145">
    <property type="entry name" value="Rotamase_2"/>
    <property type="match status" value="1"/>
</dbReference>
<dbReference type="GO" id="GO:0005886">
    <property type="term" value="C:plasma membrane"/>
    <property type="evidence" value="ECO:0007669"/>
    <property type="project" value="UniProtKB-SubCell"/>
</dbReference>
<keyword evidence="6" id="KW-0143">Chaperone</keyword>
<keyword evidence="11" id="KW-1185">Reference proteome</keyword>
<dbReference type="SUPFAM" id="SSF109998">
    <property type="entry name" value="Triger factor/SurA peptide-binding domain-like"/>
    <property type="match status" value="1"/>
</dbReference>
<dbReference type="OrthoDB" id="9788030at2"/>
<dbReference type="PANTHER" id="PTHR47529">
    <property type="entry name" value="PEPTIDYL-PROLYL CIS-TRANS ISOMERASE D"/>
    <property type="match status" value="1"/>
</dbReference>
<dbReference type="Pfam" id="PF13624">
    <property type="entry name" value="SurA_N_3"/>
    <property type="match status" value="1"/>
</dbReference>
<reference evidence="10 11" key="1">
    <citation type="submission" date="2009-07" db="EMBL/GenBank/DDBJ databases">
        <authorList>
            <person name="Madupu R."/>
            <person name="Sebastian Y."/>
            <person name="Durkin A.S."/>
            <person name="Torralba M."/>
            <person name="Methe B."/>
            <person name="Sutton G.G."/>
            <person name="Strausberg R.L."/>
            <person name="Nelson K.E."/>
        </authorList>
    </citation>
    <scope>NUCLEOTIDE SEQUENCE [LARGE SCALE GENOMIC DNA]</scope>
    <source>
        <strain evidence="10 11">RM3268</strain>
    </source>
</reference>
<evidence type="ECO:0000256" key="3">
    <source>
        <dbReference type="ARBA" id="ARBA00022692"/>
    </source>
</evidence>
<sequence length="485" mass="55179">MIEWMQKHKKSLIPTIWISTIAFVGAGFVGWGAYDMNANRAGSIARVGQISITNQELNTKYSELYNRLSAMSDGQFTQEQAKNMHLDQIAVDQLIGEAYFLNFAKDLGIQASDKDVAEFVVSSPNFQENGAFSKELYDNVVRNSGLTKKEFERNLQKVLTLEKLGKALKITPSPKIVEAFAASQLMQDKVSAEIIYADANVTFSDDELKKFWEGEKSHFMTEKKYTLGAYFVAPSKADVNETELSKFYKEHRGEYRSLDDKLLDFAEAKPDVLKDYRMDQVKKDATKDYLEIKKGKLDTNETIVATASNFPISEIEVAKPGDVIKPFEYKGGYLIAKLNGVEQPRQMSFEEAKSLASKEFETKKRKELLEKRAQDALKNFKGEDFGMLSLNSKNNTKLSDDEFYKFLIDMFNKPAKEGIVMFDNKAVVYKISQQSLGNSEEIDKEKAIVADRITALLNSNLQDDLTKMLEKRYKTERYFKGKDSE</sequence>
<evidence type="ECO:0000313" key="11">
    <source>
        <dbReference type="Proteomes" id="UP000005709"/>
    </source>
</evidence>
<dbReference type="InterPro" id="IPR027304">
    <property type="entry name" value="Trigger_fact/SurA_dom_sf"/>
</dbReference>
<dbReference type="STRING" id="824.CGRAC_1283"/>
<evidence type="ECO:0000313" key="10">
    <source>
        <dbReference type="EMBL" id="EEV18842.1"/>
    </source>
</evidence>
<comment type="subcellular location">
    <subcellularLocation>
        <location evidence="1">Cell membrane</location>
        <topology evidence="1">Single-pass type II membrane protein</topology>
    </subcellularLocation>
</comment>
<organism evidence="10 11">
    <name type="scientific">Campylobacter gracilis RM3268</name>
    <dbReference type="NCBI Taxonomy" id="553220"/>
    <lineage>
        <taxon>Bacteria</taxon>
        <taxon>Pseudomonadati</taxon>
        <taxon>Campylobacterota</taxon>
        <taxon>Epsilonproteobacteria</taxon>
        <taxon>Campylobacterales</taxon>
        <taxon>Campylobacteraceae</taxon>
        <taxon>Campylobacter</taxon>
    </lineage>
</organism>
<proteinExistence type="inferred from homology"/>
<keyword evidence="4 8" id="KW-1133">Transmembrane helix</keyword>
<protein>
    <recommendedName>
        <fullName evidence="9">PpiC domain-containing protein</fullName>
    </recommendedName>
</protein>
<keyword evidence="2" id="KW-1003">Cell membrane</keyword>
<dbReference type="InterPro" id="IPR000297">
    <property type="entry name" value="PPIase_PpiC"/>
</dbReference>
<dbReference type="Gene3D" id="1.10.4030.10">
    <property type="entry name" value="Porin chaperone SurA, peptide-binding domain"/>
    <property type="match status" value="1"/>
</dbReference>
<dbReference type="AlphaFoldDB" id="C8PDW9"/>
<evidence type="ECO:0000256" key="6">
    <source>
        <dbReference type="ARBA" id="ARBA00023186"/>
    </source>
</evidence>
<accession>C8PDW9</accession>
<dbReference type="Proteomes" id="UP000005709">
    <property type="component" value="Unassembled WGS sequence"/>
</dbReference>
<feature type="domain" description="PpiC" evidence="9">
    <location>
        <begin position="239"/>
        <end position="353"/>
    </location>
</feature>
<dbReference type="eggNOG" id="COG0760">
    <property type="taxonomic scope" value="Bacteria"/>
</dbReference>
<dbReference type="GO" id="GO:0003755">
    <property type="term" value="F:peptidyl-prolyl cis-trans isomerase activity"/>
    <property type="evidence" value="ECO:0007669"/>
    <property type="project" value="InterPro"/>
</dbReference>
<evidence type="ECO:0000256" key="8">
    <source>
        <dbReference type="SAM" id="Phobius"/>
    </source>
</evidence>
<evidence type="ECO:0000256" key="4">
    <source>
        <dbReference type="ARBA" id="ARBA00022989"/>
    </source>
</evidence>
<evidence type="ECO:0000256" key="1">
    <source>
        <dbReference type="ARBA" id="ARBA00004401"/>
    </source>
</evidence>
<dbReference type="EMBL" id="ACYG01000005">
    <property type="protein sequence ID" value="EEV18842.1"/>
    <property type="molecule type" value="Genomic_DNA"/>
</dbReference>
<dbReference type="PANTHER" id="PTHR47529:SF1">
    <property type="entry name" value="PERIPLASMIC CHAPERONE PPID"/>
    <property type="match status" value="1"/>
</dbReference>
<evidence type="ECO:0000256" key="2">
    <source>
        <dbReference type="ARBA" id="ARBA00022475"/>
    </source>
</evidence>
<evidence type="ECO:0000256" key="7">
    <source>
        <dbReference type="ARBA" id="ARBA00038408"/>
    </source>
</evidence>
<comment type="caution">
    <text evidence="10">The sequence shown here is derived from an EMBL/GenBank/DDBJ whole genome shotgun (WGS) entry which is preliminary data.</text>
</comment>
<evidence type="ECO:0000256" key="5">
    <source>
        <dbReference type="ARBA" id="ARBA00023136"/>
    </source>
</evidence>
<keyword evidence="3 8" id="KW-0812">Transmembrane</keyword>
<feature type="transmembrane region" description="Helical" evidence="8">
    <location>
        <begin position="12"/>
        <end position="34"/>
    </location>
</feature>
<comment type="similarity">
    <text evidence="7">Belongs to the PpiD chaperone family.</text>
</comment>
<dbReference type="InterPro" id="IPR052029">
    <property type="entry name" value="PpiD_chaperone"/>
</dbReference>
<name>C8PDW9_9BACT</name>
<keyword evidence="5 8" id="KW-0472">Membrane</keyword>
<evidence type="ECO:0000259" key="9">
    <source>
        <dbReference type="Pfam" id="PF13145"/>
    </source>
</evidence>
<dbReference type="RefSeq" id="WP_005869052.1">
    <property type="nucleotide sequence ID" value="NZ_ACYG01000005.1"/>
</dbReference>